<dbReference type="GO" id="GO:0007166">
    <property type="term" value="P:cell surface receptor signaling pathway"/>
    <property type="evidence" value="ECO:0007669"/>
    <property type="project" value="InterPro"/>
</dbReference>
<accession>A0A8H6Z6T6</accession>
<dbReference type="AlphaFoldDB" id="A0A8H6Z6T6"/>
<dbReference type="OrthoDB" id="3022330at2759"/>
<dbReference type="Gene3D" id="1.20.930.20">
    <property type="entry name" value="Adaptor protein Cbl, N-terminal domain"/>
    <property type="match status" value="1"/>
</dbReference>
<sequence>MPGSWSKGLAIRRTSLIHHATLAAATLNQLSEIHSIPHLTVVASLALLVVETVQSVKTKKDECAALVQQIHRVLCAIIDFVCTLNISPFLAPALFDSMATFSQTLHKIQTFIRAQQSMGILERFLRQQANTAQLEDCKLSLRRALDIFSIEVRRVTVAHVADFEVATENKHRELLTLIAANCWSHSKSSVFSSTCSISSNSTFCSR</sequence>
<dbReference type="Proteomes" id="UP000623467">
    <property type="component" value="Unassembled WGS sequence"/>
</dbReference>
<gene>
    <name evidence="1" type="ORF">MSAN_00572400</name>
</gene>
<dbReference type="EMBL" id="JACAZH010000003">
    <property type="protein sequence ID" value="KAF7373620.1"/>
    <property type="molecule type" value="Genomic_DNA"/>
</dbReference>
<dbReference type="InterPro" id="IPR036537">
    <property type="entry name" value="Adaptor_Cbl_N_dom_sf"/>
</dbReference>
<name>A0A8H6Z6T6_9AGAR</name>
<reference evidence="1" key="1">
    <citation type="submission" date="2020-05" db="EMBL/GenBank/DDBJ databases">
        <title>Mycena genomes resolve the evolution of fungal bioluminescence.</title>
        <authorList>
            <person name="Tsai I.J."/>
        </authorList>
    </citation>
    <scope>NUCLEOTIDE SEQUENCE</scope>
    <source>
        <strain evidence="1">160909Yilan</strain>
    </source>
</reference>
<evidence type="ECO:0000313" key="1">
    <source>
        <dbReference type="EMBL" id="KAF7373620.1"/>
    </source>
</evidence>
<comment type="caution">
    <text evidence="1">The sequence shown here is derived from an EMBL/GenBank/DDBJ whole genome shotgun (WGS) entry which is preliminary data.</text>
</comment>
<evidence type="ECO:0000313" key="2">
    <source>
        <dbReference type="Proteomes" id="UP000623467"/>
    </source>
</evidence>
<protein>
    <submittedName>
        <fullName evidence="1">Uncharacterized protein</fullName>
    </submittedName>
</protein>
<organism evidence="1 2">
    <name type="scientific">Mycena sanguinolenta</name>
    <dbReference type="NCBI Taxonomy" id="230812"/>
    <lineage>
        <taxon>Eukaryota</taxon>
        <taxon>Fungi</taxon>
        <taxon>Dikarya</taxon>
        <taxon>Basidiomycota</taxon>
        <taxon>Agaricomycotina</taxon>
        <taxon>Agaricomycetes</taxon>
        <taxon>Agaricomycetidae</taxon>
        <taxon>Agaricales</taxon>
        <taxon>Marasmiineae</taxon>
        <taxon>Mycenaceae</taxon>
        <taxon>Mycena</taxon>
    </lineage>
</organism>
<dbReference type="CDD" id="cd21037">
    <property type="entry name" value="MLKL_NTD"/>
    <property type="match status" value="1"/>
</dbReference>
<dbReference type="InterPro" id="IPR059179">
    <property type="entry name" value="MLKL-like_MCAfunc"/>
</dbReference>
<keyword evidence="2" id="KW-1185">Reference proteome</keyword>
<proteinExistence type="predicted"/>